<proteinExistence type="predicted"/>
<feature type="domain" description="Competence protein CoiA-like N-terminal" evidence="2">
    <location>
        <begin position="25"/>
        <end position="66"/>
    </location>
</feature>
<accession>A0A4V5P0Y0</accession>
<dbReference type="InterPro" id="IPR057253">
    <property type="entry name" value="CoiA-like_N"/>
</dbReference>
<name>A0A4V5P0Y0_9BACI</name>
<sequence>MREAIHVIDEEIVQLPYSTSRDAVENYKKLANKSLYKCPYCEAKLIVKFGDIKGLYFSHQHSEACEESRKIDRAEKRYEKQNERETKIHKVLVDIIYDELSIKAKINPNVIVNYGYKANPSYKYYPDISVKVNDRAYSISVITNVSPSQDSKLAQDIINRHEYFVEQGLEPIWFIEMKEQSIELEKNSMVLWDAELAISAKTKEDERWDRLIEENMKDSMFFKYFNYPSTTLNKEIDVRSLYYIFSTEDKLIVKVQRFLKDRIVRPYRAFLLNRGYEISFSEALVIDDGFKLSNPDIDLQLRNHFNEILIQKKKEHEEQLRQENERKQIHLKELEERRTSFTPSEENFTYSDLKVLLKHRIGLTQKEQMELWSKYMLSSVGPKNSKLVWELVLEHDCHSFNELKAILDKRKI</sequence>
<comment type="caution">
    <text evidence="3">The sequence shown here is derived from an EMBL/GenBank/DDBJ whole genome shotgun (WGS) entry which is preliminary data.</text>
</comment>
<feature type="coiled-coil region" evidence="1">
    <location>
        <begin position="306"/>
        <end position="337"/>
    </location>
</feature>
<evidence type="ECO:0000259" key="2">
    <source>
        <dbReference type="Pfam" id="PF25164"/>
    </source>
</evidence>
<dbReference type="AlphaFoldDB" id="A0A4V5P0Y0"/>
<dbReference type="OrthoDB" id="3784230at2"/>
<protein>
    <submittedName>
        <fullName evidence="3">Competence protein CoiA-like family</fullName>
    </submittedName>
</protein>
<dbReference type="Proteomes" id="UP000307756">
    <property type="component" value="Unassembled WGS sequence"/>
</dbReference>
<gene>
    <name evidence="3" type="ORF">FA727_21085</name>
</gene>
<evidence type="ECO:0000313" key="3">
    <source>
        <dbReference type="EMBL" id="TKC14740.1"/>
    </source>
</evidence>
<dbReference type="RefSeq" id="WP_136833465.1">
    <property type="nucleotide sequence ID" value="NZ_SWBM01000008.1"/>
</dbReference>
<dbReference type="Pfam" id="PF25164">
    <property type="entry name" value="CoiA_N"/>
    <property type="match status" value="1"/>
</dbReference>
<evidence type="ECO:0000313" key="4">
    <source>
        <dbReference type="Proteomes" id="UP000307756"/>
    </source>
</evidence>
<keyword evidence="1" id="KW-0175">Coiled coil</keyword>
<dbReference type="EMBL" id="SWBM01000008">
    <property type="protein sequence ID" value="TKC14740.1"/>
    <property type="molecule type" value="Genomic_DNA"/>
</dbReference>
<evidence type="ECO:0000256" key="1">
    <source>
        <dbReference type="SAM" id="Coils"/>
    </source>
</evidence>
<organism evidence="3 4">
    <name type="scientific">Robertmurraya kyonggiensis</name>
    <dbReference type="NCBI Taxonomy" id="1037680"/>
    <lineage>
        <taxon>Bacteria</taxon>
        <taxon>Bacillati</taxon>
        <taxon>Bacillota</taxon>
        <taxon>Bacilli</taxon>
        <taxon>Bacillales</taxon>
        <taxon>Bacillaceae</taxon>
        <taxon>Robertmurraya</taxon>
    </lineage>
</organism>
<keyword evidence="4" id="KW-1185">Reference proteome</keyword>
<reference evidence="3 4" key="1">
    <citation type="journal article" date="2011" name="J. Microbiol.">
        <title>Bacillus kyonggiensis sp. nov., isolated from soil of a lettuce field.</title>
        <authorList>
            <person name="Dong K."/>
            <person name="Lee S."/>
        </authorList>
    </citation>
    <scope>NUCLEOTIDE SEQUENCE [LARGE SCALE GENOMIC DNA]</scope>
    <source>
        <strain evidence="3 4">NB22</strain>
    </source>
</reference>